<name>A0A0P7C8K4_9BACT</name>
<dbReference type="PANTHER" id="PTHR11827">
    <property type="entry name" value="SOLUTE CARRIER FAMILY 12, CATION COTRANSPORTERS"/>
    <property type="match status" value="1"/>
</dbReference>
<evidence type="ECO:0000259" key="6">
    <source>
        <dbReference type="Pfam" id="PF00324"/>
    </source>
</evidence>
<feature type="transmembrane region" description="Helical" evidence="5">
    <location>
        <begin position="73"/>
        <end position="95"/>
    </location>
</feature>
<feature type="transmembrane region" description="Helical" evidence="5">
    <location>
        <begin position="358"/>
        <end position="381"/>
    </location>
</feature>
<dbReference type="GO" id="GO:0015377">
    <property type="term" value="F:chloride:monoatomic cation symporter activity"/>
    <property type="evidence" value="ECO:0007669"/>
    <property type="project" value="InterPro"/>
</dbReference>
<dbReference type="Pfam" id="PF00324">
    <property type="entry name" value="AA_permease"/>
    <property type="match status" value="1"/>
</dbReference>
<dbReference type="Gene3D" id="1.20.1740.10">
    <property type="entry name" value="Amino acid/polyamine transporter I"/>
    <property type="match status" value="1"/>
</dbReference>
<comment type="subcellular location">
    <subcellularLocation>
        <location evidence="1">Membrane</location>
        <topology evidence="1">Multi-pass membrane protein</topology>
    </subcellularLocation>
</comment>
<feature type="transmembrane region" description="Helical" evidence="5">
    <location>
        <begin position="102"/>
        <end position="121"/>
    </location>
</feature>
<keyword evidence="8" id="KW-1185">Reference proteome</keyword>
<feature type="transmembrane region" description="Helical" evidence="5">
    <location>
        <begin position="333"/>
        <end position="352"/>
    </location>
</feature>
<dbReference type="Proteomes" id="UP000050454">
    <property type="component" value="Unassembled WGS sequence"/>
</dbReference>
<evidence type="ECO:0000313" key="7">
    <source>
        <dbReference type="EMBL" id="KPM48861.1"/>
    </source>
</evidence>
<dbReference type="PATRIC" id="fig|1605367.3.peg.3359"/>
<evidence type="ECO:0000313" key="8">
    <source>
        <dbReference type="Proteomes" id="UP000050454"/>
    </source>
</evidence>
<dbReference type="OrthoDB" id="3181223at2"/>
<dbReference type="AlphaFoldDB" id="A0A0P7C8K4"/>
<accession>A0A0P7C8K4</accession>
<feature type="transmembrane region" description="Helical" evidence="5">
    <location>
        <begin position="415"/>
        <end position="432"/>
    </location>
</feature>
<comment type="caution">
    <text evidence="7">The sequence shown here is derived from an EMBL/GenBank/DDBJ whole genome shotgun (WGS) entry which is preliminary data.</text>
</comment>
<evidence type="ECO:0000256" key="5">
    <source>
        <dbReference type="SAM" id="Phobius"/>
    </source>
</evidence>
<feature type="transmembrane region" description="Helical" evidence="5">
    <location>
        <begin position="201"/>
        <end position="221"/>
    </location>
</feature>
<evidence type="ECO:0000256" key="4">
    <source>
        <dbReference type="ARBA" id="ARBA00023136"/>
    </source>
</evidence>
<protein>
    <submittedName>
        <fullName evidence="7">Amino acid permease</fullName>
    </submittedName>
</protein>
<feature type="transmembrane region" description="Helical" evidence="5">
    <location>
        <begin position="133"/>
        <end position="152"/>
    </location>
</feature>
<dbReference type="PANTHER" id="PTHR11827:SF72">
    <property type="entry name" value="GH08340P"/>
    <property type="match status" value="1"/>
</dbReference>
<dbReference type="InterPro" id="IPR004841">
    <property type="entry name" value="AA-permease/SLC12A_dom"/>
</dbReference>
<dbReference type="STRING" id="1605367.AFM12_09865"/>
<sequence length="742" mass="81898">MPENQNKFGTTPVFFTAISTILGAILFLRFGFSVGTVGLGGTILIVIIGHAVTIPTAMALSEIATNFKVEGGGAYYIISRSFGLVIGATIGIALYLSQAISVAFYIIAFTEAFNPVFDWLFAHYDFVPWADWLLRQSQTIAIPALFLLTSIVLTKGAKLGLQTLYWVVAILTVSLIAFFAGKPIEISPATVIPEVPEVSMFTVFAIIFPAFTGIIAGLGLSGDLKDPGKSIPLGTLTATIFGMVIYILIAIKLYFAAPAGILADTHDLAMAKIAIQGEWLIPLGLAAATISSAIGSILVAPRTLQAMAKDNVFPVGGVNKLLASGRGKSDEPFNAYVITVVIALFFILLGKLDAVAEIISMFFMVTYGSLCLISFMQHFAADPSYRPRFKSKWYISLFGAVSCFGLMFFMNSGYAFVSIFVILGIYFSLNFVNSDKKNIAVIFQGVMYQLSRKIHVFLQKAEKEDNKSWRPSAVFLSSNTFKRLDAFNLNRWIAYKYGFGTYIHHIDGYLSKRTNQDARKIKDRIIKMARATKSEVYIDTLINTNFESSISQVVQLPSISGTENNLLIFDHSRDNPEEIETIVENFKLIQAANFDIGILSTSEMQYGLLRQIHVWLTPKDYENANLMILLAYVISAHPDWKDGVIKVFSVFPNDNLGKEKEKMRNLISAGQLPISMNNVEFINRDESQDSKSIIKKYSAEADLIIAGFLSEALKKFGTDVFAGYEGLCNILFVNTEEGKRIK</sequence>
<feature type="transmembrane region" description="Helical" evidence="5">
    <location>
        <begin position="233"/>
        <end position="259"/>
    </location>
</feature>
<feature type="transmembrane region" description="Helical" evidence="5">
    <location>
        <begin position="279"/>
        <end position="300"/>
    </location>
</feature>
<dbReference type="EMBL" id="LGTQ01000006">
    <property type="protein sequence ID" value="KPM48861.1"/>
    <property type="molecule type" value="Genomic_DNA"/>
</dbReference>
<proteinExistence type="predicted"/>
<organism evidence="7 8">
    <name type="scientific">Jiulongibacter sediminis</name>
    <dbReference type="NCBI Taxonomy" id="1605367"/>
    <lineage>
        <taxon>Bacteria</taxon>
        <taxon>Pseudomonadati</taxon>
        <taxon>Bacteroidota</taxon>
        <taxon>Cytophagia</taxon>
        <taxon>Cytophagales</taxon>
        <taxon>Leadbetterellaceae</taxon>
        <taxon>Jiulongibacter</taxon>
    </lineage>
</organism>
<keyword evidence="2 5" id="KW-0812">Transmembrane</keyword>
<keyword evidence="3 5" id="KW-1133">Transmembrane helix</keyword>
<keyword evidence="4 5" id="KW-0472">Membrane</keyword>
<evidence type="ECO:0000256" key="3">
    <source>
        <dbReference type="ARBA" id="ARBA00022989"/>
    </source>
</evidence>
<feature type="transmembrane region" description="Helical" evidence="5">
    <location>
        <begin position="39"/>
        <end position="61"/>
    </location>
</feature>
<feature type="transmembrane region" description="Helical" evidence="5">
    <location>
        <begin position="393"/>
        <end position="409"/>
    </location>
</feature>
<reference evidence="7 8" key="1">
    <citation type="submission" date="2015-07" db="EMBL/GenBank/DDBJ databases">
        <title>The draft genome sequence of Leadbetterella sp. JN14-9.</title>
        <authorList>
            <person name="Liu Y."/>
            <person name="Du J."/>
            <person name="Shao Z."/>
        </authorList>
    </citation>
    <scope>NUCLEOTIDE SEQUENCE [LARGE SCALE GENOMIC DNA]</scope>
    <source>
        <strain evidence="7 8">JN14-9</strain>
    </source>
</reference>
<evidence type="ECO:0000256" key="2">
    <source>
        <dbReference type="ARBA" id="ARBA00022692"/>
    </source>
</evidence>
<evidence type="ECO:0000256" key="1">
    <source>
        <dbReference type="ARBA" id="ARBA00004141"/>
    </source>
</evidence>
<dbReference type="RefSeq" id="WP_055147372.1">
    <property type="nucleotide sequence ID" value="NZ_JXSZ01000006.1"/>
</dbReference>
<feature type="transmembrane region" description="Helical" evidence="5">
    <location>
        <begin position="164"/>
        <end position="181"/>
    </location>
</feature>
<dbReference type="InterPro" id="IPR004842">
    <property type="entry name" value="SLC12A_fam"/>
</dbReference>
<dbReference type="GO" id="GO:0016020">
    <property type="term" value="C:membrane"/>
    <property type="evidence" value="ECO:0007669"/>
    <property type="project" value="UniProtKB-SubCell"/>
</dbReference>
<gene>
    <name evidence="7" type="ORF">AFM12_09865</name>
</gene>
<feature type="transmembrane region" description="Helical" evidence="5">
    <location>
        <begin position="12"/>
        <end position="32"/>
    </location>
</feature>
<feature type="domain" description="Amino acid permease/ SLC12A" evidence="6">
    <location>
        <begin position="13"/>
        <end position="444"/>
    </location>
</feature>